<dbReference type="Proteomes" id="UP000199203">
    <property type="component" value="Unassembled WGS sequence"/>
</dbReference>
<dbReference type="EMBL" id="FNBH01000006">
    <property type="protein sequence ID" value="SDG64210.1"/>
    <property type="molecule type" value="Genomic_DNA"/>
</dbReference>
<accession>A0A1G7VZA1</accession>
<dbReference type="STRING" id="454006.SAMN05421825_3739"/>
<dbReference type="OrthoDB" id="127805at2"/>
<dbReference type="RefSeq" id="WP_089875175.1">
    <property type="nucleotide sequence ID" value="NZ_FNBH01000006.1"/>
</dbReference>
<feature type="domain" description="DUF1835" evidence="1">
    <location>
        <begin position="6"/>
        <end position="111"/>
    </location>
</feature>
<evidence type="ECO:0000313" key="2">
    <source>
        <dbReference type="EMBL" id="SDG64210.1"/>
    </source>
</evidence>
<name>A0A1G7VZA1_9FLAO</name>
<evidence type="ECO:0000259" key="1">
    <source>
        <dbReference type="Pfam" id="PF08874"/>
    </source>
</evidence>
<gene>
    <name evidence="2" type="ORF">SAMN05421825_3739</name>
</gene>
<dbReference type="InterPro" id="IPR014973">
    <property type="entry name" value="DUF1835"/>
</dbReference>
<sequence length="244" mass="28549">MKKIFHITNGDYLAEDLKKTSVDGEIIVCREALISGNLKTDSLEEFWELRARSISGDYNVSKEGYYEKSVSEFERILNIPEGSEVNLWFENDLFCQVNLWFCISLISKINNLKIYRVFPKETVENHWKGFSDPEGSDLEESLKSKVLFNKNDIELALNLWKSYQNNDIDYLKQLSENQSDCFHFLKEVIEAYININPEDFIKNQIENGLTDFDSVFKKFQEELGIFGFGDLQVKKIYDKVLNKK</sequence>
<proteinExistence type="predicted"/>
<dbReference type="Pfam" id="PF08874">
    <property type="entry name" value="DUF1835"/>
    <property type="match status" value="1"/>
</dbReference>
<organism evidence="2 3">
    <name type="scientific">Epilithonimonas hungarica</name>
    <dbReference type="NCBI Taxonomy" id="454006"/>
    <lineage>
        <taxon>Bacteria</taxon>
        <taxon>Pseudomonadati</taxon>
        <taxon>Bacteroidota</taxon>
        <taxon>Flavobacteriia</taxon>
        <taxon>Flavobacteriales</taxon>
        <taxon>Weeksellaceae</taxon>
        <taxon>Chryseobacterium group</taxon>
        <taxon>Epilithonimonas</taxon>
    </lineage>
</organism>
<reference evidence="3" key="1">
    <citation type="submission" date="2016-10" db="EMBL/GenBank/DDBJ databases">
        <authorList>
            <person name="Varghese N."/>
            <person name="Submissions S."/>
        </authorList>
    </citation>
    <scope>NUCLEOTIDE SEQUENCE [LARGE SCALE GENOMIC DNA]</scope>
    <source>
        <strain evidence="3">DSM 19684</strain>
    </source>
</reference>
<dbReference type="AlphaFoldDB" id="A0A1G7VZA1"/>
<keyword evidence="3" id="KW-1185">Reference proteome</keyword>
<protein>
    <recommendedName>
        <fullName evidence="1">DUF1835 domain-containing protein</fullName>
    </recommendedName>
</protein>
<evidence type="ECO:0000313" key="3">
    <source>
        <dbReference type="Proteomes" id="UP000199203"/>
    </source>
</evidence>